<dbReference type="WBParaSite" id="RSKR_0000107800.1">
    <property type="protein sequence ID" value="RSKR_0000107800.1"/>
    <property type="gene ID" value="RSKR_0000107800"/>
</dbReference>
<dbReference type="Proteomes" id="UP000095286">
    <property type="component" value="Unplaced"/>
</dbReference>
<evidence type="ECO:0000313" key="1">
    <source>
        <dbReference type="Proteomes" id="UP000095286"/>
    </source>
</evidence>
<name>A0AC35TIW6_9BILA</name>
<organism evidence="1 2">
    <name type="scientific">Rhabditophanes sp. KR3021</name>
    <dbReference type="NCBI Taxonomy" id="114890"/>
    <lineage>
        <taxon>Eukaryota</taxon>
        <taxon>Metazoa</taxon>
        <taxon>Ecdysozoa</taxon>
        <taxon>Nematoda</taxon>
        <taxon>Chromadorea</taxon>
        <taxon>Rhabditida</taxon>
        <taxon>Tylenchina</taxon>
        <taxon>Panagrolaimomorpha</taxon>
        <taxon>Strongyloidoidea</taxon>
        <taxon>Alloionematidae</taxon>
        <taxon>Rhabditophanes</taxon>
    </lineage>
</organism>
<evidence type="ECO:0000313" key="2">
    <source>
        <dbReference type="WBParaSite" id="RSKR_0000107800.1"/>
    </source>
</evidence>
<accession>A0AC35TIW6</accession>
<sequence>MVAKILANVPHSYRTNLDLVNKRFRAITCNFEDKMDHKCFKSMEITVDYVVHEIRVTLKDVDKNVEKNIIFKHIGYFFKMIDKITFLERGSMITINFTHESLITDKLRMKLQKLNRVGKIVFNYNGSNYRNLKIWENKWVNTVNEFSISTSKAFNSVANYENQKDYKNHSFNIFTFKTSADARNFRLIHWEKFFQTNSFSRLCFEANQKITGKKLYQFIIFIIKQMDAGKLEWFSLAFDAENYDADAFDDFNQLFRDMGYTTRATARNEEVDITTKYFLTHPTGINAETDRFRIKFKKIIK</sequence>
<protein>
    <submittedName>
        <fullName evidence="2">F-box domain-containing protein</fullName>
    </submittedName>
</protein>
<proteinExistence type="predicted"/>
<reference evidence="2" key="1">
    <citation type="submission" date="2016-11" db="UniProtKB">
        <authorList>
            <consortium name="WormBaseParasite"/>
        </authorList>
    </citation>
    <scope>IDENTIFICATION</scope>
    <source>
        <strain evidence="2">KR3021</strain>
    </source>
</reference>